<dbReference type="GO" id="GO:0006777">
    <property type="term" value="P:Mo-molybdopterin cofactor biosynthetic process"/>
    <property type="evidence" value="ECO:0007669"/>
    <property type="project" value="InterPro"/>
</dbReference>
<dbReference type="InterPro" id="IPR027417">
    <property type="entry name" value="P-loop_NTPase"/>
</dbReference>
<protein>
    <submittedName>
        <fullName evidence="2">Molybdopterin guanine dinucleotide biosynthesis accessory protein MobB</fullName>
    </submittedName>
</protein>
<dbReference type="OrthoDB" id="9786803at2"/>
<dbReference type="Proteomes" id="UP000243819">
    <property type="component" value="Unassembled WGS sequence"/>
</dbReference>
<organism evidence="2 3">
    <name type="scientific">Anaerobranca gottschalkii DSM 13577</name>
    <dbReference type="NCBI Taxonomy" id="1120990"/>
    <lineage>
        <taxon>Bacteria</taxon>
        <taxon>Bacillati</taxon>
        <taxon>Bacillota</taxon>
        <taxon>Clostridia</taxon>
        <taxon>Eubacteriales</taxon>
        <taxon>Proteinivoracaceae</taxon>
        <taxon>Anaerobranca</taxon>
    </lineage>
</organism>
<dbReference type="STRING" id="1120990.SAMN03080614_100472"/>
<dbReference type="EMBL" id="FOIF01000004">
    <property type="protein sequence ID" value="SES71341.1"/>
    <property type="molecule type" value="Genomic_DNA"/>
</dbReference>
<name>A0A1H9YQK9_9FIRM</name>
<evidence type="ECO:0000259" key="1">
    <source>
        <dbReference type="Pfam" id="PF03205"/>
    </source>
</evidence>
<dbReference type="GO" id="GO:0005525">
    <property type="term" value="F:GTP binding"/>
    <property type="evidence" value="ECO:0007669"/>
    <property type="project" value="InterPro"/>
</dbReference>
<dbReference type="CDD" id="cd03116">
    <property type="entry name" value="MobB"/>
    <property type="match status" value="1"/>
</dbReference>
<evidence type="ECO:0000313" key="2">
    <source>
        <dbReference type="EMBL" id="SES71341.1"/>
    </source>
</evidence>
<dbReference type="PANTHER" id="PTHR40072:SF1">
    <property type="entry name" value="MOLYBDOPTERIN-GUANINE DINUCLEOTIDE BIOSYNTHESIS ADAPTER PROTEIN"/>
    <property type="match status" value="1"/>
</dbReference>
<dbReference type="AlphaFoldDB" id="A0A1H9YQK9"/>
<keyword evidence="3" id="KW-1185">Reference proteome</keyword>
<dbReference type="PANTHER" id="PTHR40072">
    <property type="entry name" value="MOLYBDOPTERIN-GUANINE DINUCLEOTIDE BIOSYNTHESIS ADAPTER PROTEIN-RELATED"/>
    <property type="match status" value="1"/>
</dbReference>
<dbReference type="Gene3D" id="3.40.50.300">
    <property type="entry name" value="P-loop containing nucleotide triphosphate hydrolases"/>
    <property type="match status" value="1"/>
</dbReference>
<dbReference type="RefSeq" id="WP_091348747.1">
    <property type="nucleotide sequence ID" value="NZ_FOIF01000004.1"/>
</dbReference>
<dbReference type="InterPro" id="IPR052539">
    <property type="entry name" value="MGD_biosynthesis_adapter"/>
</dbReference>
<dbReference type="Pfam" id="PF03205">
    <property type="entry name" value="MobB"/>
    <property type="match status" value="1"/>
</dbReference>
<evidence type="ECO:0000313" key="3">
    <source>
        <dbReference type="Proteomes" id="UP000243819"/>
    </source>
</evidence>
<gene>
    <name evidence="2" type="ORF">SAMN03080614_100472</name>
</gene>
<dbReference type="NCBIfam" id="TIGR00176">
    <property type="entry name" value="mobB"/>
    <property type="match status" value="1"/>
</dbReference>
<sequence>MIPVISVVAGCSNSGKTFLLCQIINSLKNRGYKVATIKHDVHGFEIDHPGKDTYKHRQAGADIVMISSPKQLAMIEQVEGEYSLDQLLTKISGVDIVFTEGYKKMDKPKIEVFRKGISKELVSPLDQLIAIVTDVYIENIKKEIPQFSFNEIEKLVDFIEKQYLPKGNLPK</sequence>
<accession>A0A1H9YQK9</accession>
<feature type="domain" description="Molybdopterin-guanine dinucleotide biosynthesis protein B (MobB)" evidence="1">
    <location>
        <begin position="7"/>
        <end position="134"/>
    </location>
</feature>
<proteinExistence type="predicted"/>
<dbReference type="SUPFAM" id="SSF52540">
    <property type="entry name" value="P-loop containing nucleoside triphosphate hydrolases"/>
    <property type="match status" value="1"/>
</dbReference>
<reference evidence="3" key="1">
    <citation type="submission" date="2016-10" db="EMBL/GenBank/DDBJ databases">
        <authorList>
            <person name="Varghese N."/>
            <person name="Submissions S."/>
        </authorList>
    </citation>
    <scope>NUCLEOTIDE SEQUENCE [LARGE SCALE GENOMIC DNA]</scope>
    <source>
        <strain evidence="3">DSM 13577</strain>
    </source>
</reference>
<dbReference type="InterPro" id="IPR004435">
    <property type="entry name" value="MobB_dom"/>
</dbReference>